<evidence type="ECO:0000256" key="2">
    <source>
        <dbReference type="ARBA" id="ARBA00022741"/>
    </source>
</evidence>
<dbReference type="GO" id="GO:0045892">
    <property type="term" value="P:negative regulation of DNA-templated transcription"/>
    <property type="evidence" value="ECO:0007669"/>
    <property type="project" value="UniProtKB-UniRule"/>
</dbReference>
<dbReference type="PANTHER" id="PTHR30455:SF2">
    <property type="entry name" value="TRANSCRIPTIONAL REPRESSOR NRDR"/>
    <property type="match status" value="1"/>
</dbReference>
<accession>A0A1G2B3X5</accession>
<evidence type="ECO:0000313" key="10">
    <source>
        <dbReference type="Proteomes" id="UP000176952"/>
    </source>
</evidence>
<dbReference type="PANTHER" id="PTHR30455">
    <property type="entry name" value="TRANSCRIPTIONAL REPRESSOR NRDR"/>
    <property type="match status" value="1"/>
</dbReference>
<dbReference type="STRING" id="1798542.A3F54_04910"/>
<keyword evidence="5 7" id="KW-0238">DNA-binding</keyword>
<evidence type="ECO:0000256" key="6">
    <source>
        <dbReference type="ARBA" id="ARBA00023163"/>
    </source>
</evidence>
<evidence type="ECO:0000256" key="3">
    <source>
        <dbReference type="ARBA" id="ARBA00022840"/>
    </source>
</evidence>
<evidence type="ECO:0000256" key="1">
    <source>
        <dbReference type="ARBA" id="ARBA00022491"/>
    </source>
</evidence>
<evidence type="ECO:0000256" key="7">
    <source>
        <dbReference type="HAMAP-Rule" id="MF_00440"/>
    </source>
</evidence>
<keyword evidence="7" id="KW-0479">Metal-binding</keyword>
<evidence type="ECO:0000313" key="9">
    <source>
        <dbReference type="EMBL" id="OGY83695.1"/>
    </source>
</evidence>
<keyword evidence="6 7" id="KW-0804">Transcription</keyword>
<evidence type="ECO:0000256" key="5">
    <source>
        <dbReference type="ARBA" id="ARBA00023125"/>
    </source>
</evidence>
<keyword evidence="4 7" id="KW-0805">Transcription regulation</keyword>
<proteinExistence type="inferred from homology"/>
<keyword evidence="2 7" id="KW-0547">Nucleotide-binding</keyword>
<dbReference type="GO" id="GO:0005524">
    <property type="term" value="F:ATP binding"/>
    <property type="evidence" value="ECO:0007669"/>
    <property type="project" value="UniProtKB-UniRule"/>
</dbReference>
<dbReference type="GO" id="GO:0008270">
    <property type="term" value="F:zinc ion binding"/>
    <property type="evidence" value="ECO:0007669"/>
    <property type="project" value="UniProtKB-UniRule"/>
</dbReference>
<gene>
    <name evidence="7" type="primary">nrdR</name>
    <name evidence="9" type="ORF">A3F54_04910</name>
</gene>
<evidence type="ECO:0000259" key="8">
    <source>
        <dbReference type="PROSITE" id="PS51161"/>
    </source>
</evidence>
<sequence>MLCPLCNHQETRVLDSRDVDDGLAIRRRRECTSCNFRFSTMEGVEILNLRVVKSDGTDESYQKEKLIGGLKKAFEKRPIDGDRFRSVANRIERDIQLKSKHDRIASEEIGRIVVKHLKRVDKIAYLRFASVYYAYQDLEEFRLALLDLKPRAKKPVQHNNKKKALTK</sequence>
<dbReference type="PROSITE" id="PS51161">
    <property type="entry name" value="ATP_CONE"/>
    <property type="match status" value="1"/>
</dbReference>
<dbReference type="Proteomes" id="UP000176952">
    <property type="component" value="Unassembled WGS sequence"/>
</dbReference>
<dbReference type="InterPro" id="IPR005144">
    <property type="entry name" value="ATP-cone_dom"/>
</dbReference>
<dbReference type="Pfam" id="PF22811">
    <property type="entry name" value="Zn_ribbon_NrdR"/>
    <property type="match status" value="1"/>
</dbReference>
<dbReference type="GO" id="GO:0003677">
    <property type="term" value="F:DNA binding"/>
    <property type="evidence" value="ECO:0007669"/>
    <property type="project" value="UniProtKB-KW"/>
</dbReference>
<feature type="zinc finger region" evidence="7">
    <location>
        <begin position="3"/>
        <end position="34"/>
    </location>
</feature>
<keyword evidence="1 7" id="KW-0678">Repressor</keyword>
<comment type="function">
    <text evidence="7">Negatively regulates transcription of bacterial ribonucleotide reductase nrd genes and operons by binding to NrdR-boxes.</text>
</comment>
<dbReference type="AlphaFoldDB" id="A0A1G2B3X5"/>
<comment type="caution">
    <text evidence="9">The sequence shown here is derived from an EMBL/GenBank/DDBJ whole genome shotgun (WGS) entry which is preliminary data.</text>
</comment>
<keyword evidence="7" id="KW-0863">Zinc-finger</keyword>
<dbReference type="InterPro" id="IPR003796">
    <property type="entry name" value="RNR_NrdR-like"/>
</dbReference>
<reference evidence="9 10" key="1">
    <citation type="journal article" date="2016" name="Nat. Commun.">
        <title>Thousands of microbial genomes shed light on interconnected biogeochemical processes in an aquifer system.</title>
        <authorList>
            <person name="Anantharaman K."/>
            <person name="Brown C.T."/>
            <person name="Hug L.A."/>
            <person name="Sharon I."/>
            <person name="Castelle C.J."/>
            <person name="Probst A.J."/>
            <person name="Thomas B.C."/>
            <person name="Singh A."/>
            <person name="Wilkins M.J."/>
            <person name="Karaoz U."/>
            <person name="Brodie E.L."/>
            <person name="Williams K.H."/>
            <person name="Hubbard S.S."/>
            <person name="Banfield J.F."/>
        </authorList>
    </citation>
    <scope>NUCLEOTIDE SEQUENCE [LARGE SCALE GENOMIC DNA]</scope>
</reference>
<feature type="domain" description="ATP-cone" evidence="8">
    <location>
        <begin position="49"/>
        <end position="140"/>
    </location>
</feature>
<dbReference type="NCBIfam" id="TIGR00244">
    <property type="entry name" value="transcriptional regulator NrdR"/>
    <property type="match status" value="1"/>
</dbReference>
<protein>
    <recommendedName>
        <fullName evidence="7">Transcriptional repressor NrdR</fullName>
    </recommendedName>
</protein>
<comment type="cofactor">
    <cofactor evidence="7">
        <name>Zn(2+)</name>
        <dbReference type="ChEBI" id="CHEBI:29105"/>
    </cofactor>
    <text evidence="7">Binds 1 zinc ion.</text>
</comment>
<dbReference type="HAMAP" id="MF_00440">
    <property type="entry name" value="NrdR"/>
    <property type="match status" value="1"/>
</dbReference>
<keyword evidence="7" id="KW-0862">Zinc</keyword>
<name>A0A1G2B3X5_9BACT</name>
<dbReference type="Pfam" id="PF03477">
    <property type="entry name" value="ATP-cone"/>
    <property type="match status" value="1"/>
</dbReference>
<comment type="similarity">
    <text evidence="7">Belongs to the NrdR family.</text>
</comment>
<dbReference type="EMBL" id="MHKD01000019">
    <property type="protein sequence ID" value="OGY83695.1"/>
    <property type="molecule type" value="Genomic_DNA"/>
</dbReference>
<keyword evidence="3 7" id="KW-0067">ATP-binding</keyword>
<organism evidence="9 10">
    <name type="scientific">Candidatus Kerfeldbacteria bacterium RIFCSPHIGHO2_12_FULL_48_17</name>
    <dbReference type="NCBI Taxonomy" id="1798542"/>
    <lineage>
        <taxon>Bacteria</taxon>
        <taxon>Candidatus Kerfeldiibacteriota</taxon>
    </lineage>
</organism>
<evidence type="ECO:0000256" key="4">
    <source>
        <dbReference type="ARBA" id="ARBA00023015"/>
    </source>
</evidence>
<dbReference type="InterPro" id="IPR055173">
    <property type="entry name" value="NrdR-like_N"/>
</dbReference>